<protein>
    <recommendedName>
        <fullName evidence="4">TIGR04086 family membrane protein</fullName>
    </recommendedName>
</protein>
<comment type="caution">
    <text evidence="2">The sequence shown here is derived from an EMBL/GenBank/DDBJ whole genome shotgun (WGS) entry which is preliminary data.</text>
</comment>
<feature type="transmembrane region" description="Helical" evidence="1">
    <location>
        <begin position="42"/>
        <end position="64"/>
    </location>
</feature>
<feature type="transmembrane region" description="Helical" evidence="1">
    <location>
        <begin position="76"/>
        <end position="94"/>
    </location>
</feature>
<reference evidence="2 3" key="1">
    <citation type="submission" date="2023-06" db="EMBL/GenBank/DDBJ databases">
        <title>Alteromonas sp. ASW11-36 isolated from intertidal sand.</title>
        <authorList>
            <person name="Li Y."/>
        </authorList>
    </citation>
    <scope>NUCLEOTIDE SEQUENCE [LARGE SCALE GENOMIC DNA]</scope>
    <source>
        <strain evidence="2 3">ASW11-36</strain>
    </source>
</reference>
<evidence type="ECO:0000256" key="1">
    <source>
        <dbReference type="SAM" id="Phobius"/>
    </source>
</evidence>
<sequence>MEISKPRKHFAIKFGSLGIVLTILAFAVSAFAIPDEVYRELIAAFLMMLGAPFLLASISAILTLRPDLKSLKGMTIGLLVISILLILYSTFLVLTHTGSGANIGGLAPLFFSPIFYCVGGYLGFKSGGLF</sequence>
<evidence type="ECO:0000313" key="2">
    <source>
        <dbReference type="EMBL" id="MDM7861637.1"/>
    </source>
</evidence>
<keyword evidence="1" id="KW-0812">Transmembrane</keyword>
<organism evidence="2 3">
    <name type="scientific">Alteromonas arenosi</name>
    <dbReference type="NCBI Taxonomy" id="3055817"/>
    <lineage>
        <taxon>Bacteria</taxon>
        <taxon>Pseudomonadati</taxon>
        <taxon>Pseudomonadota</taxon>
        <taxon>Gammaproteobacteria</taxon>
        <taxon>Alteromonadales</taxon>
        <taxon>Alteromonadaceae</taxon>
        <taxon>Alteromonas/Salinimonas group</taxon>
        <taxon>Alteromonas</taxon>
    </lineage>
</organism>
<feature type="transmembrane region" description="Helical" evidence="1">
    <location>
        <begin position="106"/>
        <end position="124"/>
    </location>
</feature>
<keyword evidence="1" id="KW-0472">Membrane</keyword>
<dbReference type="EMBL" id="JAUCBP010000012">
    <property type="protein sequence ID" value="MDM7861637.1"/>
    <property type="molecule type" value="Genomic_DNA"/>
</dbReference>
<accession>A0ABT7SZL7</accession>
<keyword evidence="3" id="KW-1185">Reference proteome</keyword>
<dbReference type="Proteomes" id="UP001234343">
    <property type="component" value="Unassembled WGS sequence"/>
</dbReference>
<dbReference type="RefSeq" id="WP_289366279.1">
    <property type="nucleotide sequence ID" value="NZ_JAUCBP010000012.1"/>
</dbReference>
<gene>
    <name evidence="2" type="ORF">QTP81_13635</name>
</gene>
<keyword evidence="1" id="KW-1133">Transmembrane helix</keyword>
<evidence type="ECO:0000313" key="3">
    <source>
        <dbReference type="Proteomes" id="UP001234343"/>
    </source>
</evidence>
<evidence type="ECO:0008006" key="4">
    <source>
        <dbReference type="Google" id="ProtNLM"/>
    </source>
</evidence>
<name>A0ABT7SZL7_9ALTE</name>
<proteinExistence type="predicted"/>